<dbReference type="Proteomes" id="UP000735302">
    <property type="component" value="Unassembled WGS sequence"/>
</dbReference>
<proteinExistence type="predicted"/>
<accession>A0AAV4C3P5</accession>
<name>A0AAV4C3P5_9GAST</name>
<gene>
    <name evidence="2" type="ORF">PoB_005647100</name>
</gene>
<reference evidence="2 3" key="1">
    <citation type="journal article" date="2021" name="Elife">
        <title>Chloroplast acquisition without the gene transfer in kleptoplastic sea slugs, Plakobranchus ocellatus.</title>
        <authorList>
            <person name="Maeda T."/>
            <person name="Takahashi S."/>
            <person name="Yoshida T."/>
            <person name="Shimamura S."/>
            <person name="Takaki Y."/>
            <person name="Nagai Y."/>
            <person name="Toyoda A."/>
            <person name="Suzuki Y."/>
            <person name="Arimoto A."/>
            <person name="Ishii H."/>
            <person name="Satoh N."/>
            <person name="Nishiyama T."/>
            <person name="Hasebe M."/>
            <person name="Maruyama T."/>
            <person name="Minagawa J."/>
            <person name="Obokata J."/>
            <person name="Shigenobu S."/>
        </authorList>
    </citation>
    <scope>NUCLEOTIDE SEQUENCE [LARGE SCALE GENOMIC DNA]</scope>
</reference>
<evidence type="ECO:0000256" key="1">
    <source>
        <dbReference type="SAM" id="MobiDB-lite"/>
    </source>
</evidence>
<feature type="region of interest" description="Disordered" evidence="1">
    <location>
        <begin position="27"/>
        <end position="60"/>
    </location>
</feature>
<keyword evidence="3" id="KW-1185">Reference proteome</keyword>
<dbReference type="EMBL" id="BLXT01006199">
    <property type="protein sequence ID" value="GFO29966.1"/>
    <property type="molecule type" value="Genomic_DNA"/>
</dbReference>
<evidence type="ECO:0000313" key="3">
    <source>
        <dbReference type="Proteomes" id="UP000735302"/>
    </source>
</evidence>
<protein>
    <submittedName>
        <fullName evidence="2">Uncharacterized protein</fullName>
    </submittedName>
</protein>
<feature type="compositionally biased region" description="Acidic residues" evidence="1">
    <location>
        <begin position="31"/>
        <end position="41"/>
    </location>
</feature>
<dbReference type="AlphaFoldDB" id="A0AAV4C3P5"/>
<organism evidence="2 3">
    <name type="scientific">Plakobranchus ocellatus</name>
    <dbReference type="NCBI Taxonomy" id="259542"/>
    <lineage>
        <taxon>Eukaryota</taxon>
        <taxon>Metazoa</taxon>
        <taxon>Spiralia</taxon>
        <taxon>Lophotrochozoa</taxon>
        <taxon>Mollusca</taxon>
        <taxon>Gastropoda</taxon>
        <taxon>Heterobranchia</taxon>
        <taxon>Euthyneura</taxon>
        <taxon>Panpulmonata</taxon>
        <taxon>Sacoglossa</taxon>
        <taxon>Placobranchoidea</taxon>
        <taxon>Plakobranchidae</taxon>
        <taxon>Plakobranchus</taxon>
    </lineage>
</organism>
<evidence type="ECO:0000313" key="2">
    <source>
        <dbReference type="EMBL" id="GFO29966.1"/>
    </source>
</evidence>
<feature type="compositionally biased region" description="Polar residues" evidence="1">
    <location>
        <begin position="42"/>
        <end position="51"/>
    </location>
</feature>
<sequence length="72" mass="7752">MQTATVASWVQQQQATGGYKELRAAATVKDGDDDNDDDEEGTNITADTSHSPPVVPDCASVRKGLRQVFTQE</sequence>
<comment type="caution">
    <text evidence="2">The sequence shown here is derived from an EMBL/GenBank/DDBJ whole genome shotgun (WGS) entry which is preliminary data.</text>
</comment>